<accession>A0A5M3W0V5</accession>
<organism evidence="2 3">
    <name type="scientific">Acrocarpospora corrugata</name>
    <dbReference type="NCBI Taxonomy" id="35763"/>
    <lineage>
        <taxon>Bacteria</taxon>
        <taxon>Bacillati</taxon>
        <taxon>Actinomycetota</taxon>
        <taxon>Actinomycetes</taxon>
        <taxon>Streptosporangiales</taxon>
        <taxon>Streptosporangiaceae</taxon>
        <taxon>Acrocarpospora</taxon>
    </lineage>
</organism>
<dbReference type="InterPro" id="IPR050744">
    <property type="entry name" value="AI-2_Isomerase_LsrG"/>
</dbReference>
<dbReference type="EMBL" id="BLAD01000061">
    <property type="protein sequence ID" value="GES02747.1"/>
    <property type="molecule type" value="Genomic_DNA"/>
</dbReference>
<dbReference type="SUPFAM" id="SSF54909">
    <property type="entry name" value="Dimeric alpha+beta barrel"/>
    <property type="match status" value="1"/>
</dbReference>
<dbReference type="AlphaFoldDB" id="A0A5M3W0V5"/>
<dbReference type="OrthoDB" id="3695636at2"/>
<evidence type="ECO:0000313" key="2">
    <source>
        <dbReference type="EMBL" id="GES02747.1"/>
    </source>
</evidence>
<dbReference type="Proteomes" id="UP000334990">
    <property type="component" value="Unassembled WGS sequence"/>
</dbReference>
<dbReference type="Gene3D" id="3.30.70.100">
    <property type="match status" value="1"/>
</dbReference>
<dbReference type="GO" id="GO:0005829">
    <property type="term" value="C:cytosol"/>
    <property type="evidence" value="ECO:0007669"/>
    <property type="project" value="TreeGrafter"/>
</dbReference>
<evidence type="ECO:0000259" key="1">
    <source>
        <dbReference type="PROSITE" id="PS51725"/>
    </source>
</evidence>
<dbReference type="Pfam" id="PF03992">
    <property type="entry name" value="ABM"/>
    <property type="match status" value="1"/>
</dbReference>
<proteinExistence type="predicted"/>
<reference evidence="2 3" key="1">
    <citation type="submission" date="2019-10" db="EMBL/GenBank/DDBJ databases">
        <title>Whole genome shotgun sequence of Acrocarpospora corrugata NBRC 13972.</title>
        <authorList>
            <person name="Ichikawa N."/>
            <person name="Kimura A."/>
            <person name="Kitahashi Y."/>
            <person name="Komaki H."/>
            <person name="Oguchi A."/>
        </authorList>
    </citation>
    <scope>NUCLEOTIDE SEQUENCE [LARGE SCALE GENOMIC DNA]</scope>
    <source>
        <strain evidence="2 3">NBRC 13972</strain>
    </source>
</reference>
<gene>
    <name evidence="2" type="ORF">Acor_48130</name>
</gene>
<comment type="caution">
    <text evidence="2">The sequence shown here is derived from an EMBL/GenBank/DDBJ whole genome shotgun (WGS) entry which is preliminary data.</text>
</comment>
<dbReference type="InterPro" id="IPR007138">
    <property type="entry name" value="ABM_dom"/>
</dbReference>
<dbReference type="PANTHER" id="PTHR33336:SF3">
    <property type="entry name" value="ABM DOMAIN-CONTAINING PROTEIN"/>
    <property type="match status" value="1"/>
</dbReference>
<keyword evidence="3" id="KW-1185">Reference proteome</keyword>
<keyword evidence="2" id="KW-0560">Oxidoreductase</keyword>
<feature type="domain" description="ABM" evidence="1">
    <location>
        <begin position="4"/>
        <end position="93"/>
    </location>
</feature>
<evidence type="ECO:0000313" key="3">
    <source>
        <dbReference type="Proteomes" id="UP000334990"/>
    </source>
</evidence>
<keyword evidence="2" id="KW-0503">Monooxygenase</keyword>
<dbReference type="PROSITE" id="PS51725">
    <property type="entry name" value="ABM"/>
    <property type="match status" value="1"/>
</dbReference>
<dbReference type="InterPro" id="IPR011008">
    <property type="entry name" value="Dimeric_a/b-barrel"/>
</dbReference>
<sequence>MSQLQVIAHYTVSPGNEDAVLALLPKLVEASRTEPGNISYVAYRALDDERRFVLIERYVSREAFAAHRESPHFIDLALGQIVPLLASRVVEVSDVDE</sequence>
<dbReference type="GO" id="GO:0004497">
    <property type="term" value="F:monooxygenase activity"/>
    <property type="evidence" value="ECO:0007669"/>
    <property type="project" value="UniProtKB-KW"/>
</dbReference>
<dbReference type="RefSeq" id="WP_155338956.1">
    <property type="nucleotide sequence ID" value="NZ_BAAABN010000011.1"/>
</dbReference>
<name>A0A5M3W0V5_9ACTN</name>
<dbReference type="PANTHER" id="PTHR33336">
    <property type="entry name" value="QUINOL MONOOXYGENASE YGIN-RELATED"/>
    <property type="match status" value="1"/>
</dbReference>
<protein>
    <submittedName>
        <fullName evidence="2">Antibiotic biosynthesis monooxygenase</fullName>
    </submittedName>
</protein>